<dbReference type="SUPFAM" id="SSF51905">
    <property type="entry name" value="FAD/NAD(P)-binding domain"/>
    <property type="match status" value="1"/>
</dbReference>
<dbReference type="InterPro" id="IPR050493">
    <property type="entry name" value="FAD-dep_Monooxygenase_BioMet"/>
</dbReference>
<dbReference type="Gene3D" id="3.50.50.60">
    <property type="entry name" value="FAD/NAD(P)-binding domain"/>
    <property type="match status" value="1"/>
</dbReference>
<proteinExistence type="inferred from homology"/>
<evidence type="ECO:0000259" key="6">
    <source>
        <dbReference type="Pfam" id="PF01494"/>
    </source>
</evidence>
<keyword evidence="2" id="KW-0285">Flavoprotein</keyword>
<organism evidence="7 8">
    <name type="scientific">Trichoderma harzianum</name>
    <name type="common">Hypocrea lixii</name>
    <dbReference type="NCBI Taxonomy" id="5544"/>
    <lineage>
        <taxon>Eukaryota</taxon>
        <taxon>Fungi</taxon>
        <taxon>Dikarya</taxon>
        <taxon>Ascomycota</taxon>
        <taxon>Pezizomycotina</taxon>
        <taxon>Sordariomycetes</taxon>
        <taxon>Hypocreomycetidae</taxon>
        <taxon>Hypocreales</taxon>
        <taxon>Hypocreaceae</taxon>
        <taxon>Trichoderma</taxon>
    </lineage>
</organism>
<evidence type="ECO:0000256" key="3">
    <source>
        <dbReference type="ARBA" id="ARBA00022827"/>
    </source>
</evidence>
<dbReference type="Proteomes" id="UP000034112">
    <property type="component" value="Unassembled WGS sequence"/>
</dbReference>
<dbReference type="EMBL" id="JOKZ01000063">
    <property type="protein sequence ID" value="KKP04936.1"/>
    <property type="molecule type" value="Genomic_DNA"/>
</dbReference>
<dbReference type="AlphaFoldDB" id="A0A0F9XJ78"/>
<name>A0A0F9XJ78_TRIHA</name>
<keyword evidence="5" id="KW-0503">Monooxygenase</keyword>
<comment type="caution">
    <text evidence="7">The sequence shown here is derived from an EMBL/GenBank/DDBJ whole genome shotgun (WGS) entry which is preliminary data.</text>
</comment>
<dbReference type="InterPro" id="IPR036188">
    <property type="entry name" value="FAD/NAD-bd_sf"/>
</dbReference>
<dbReference type="OrthoDB" id="16820at2759"/>
<sequence>MGSTTTAPLPERIMHVVIAGAGLGGLSCAIACRKCDPPLKVTILERSPEFQPIGAGIQLPPNATRIMTEYGLLETLKEAGAVVMQNHTLRRYSTGEVIVNKPLGARAKQVYGAEWMADYQKVLLQQAQKLGAEIQTGAEVVGVNSGCEGEEEKRNQGKVCLILKDGQRIYGDVVIGADGLWSVMREHVLGRPSPPVETGDLAYRGTFTRTQLRELNDEKVNKLLDDSNIQVWLGPEKHVVFYPVRNGTEFNLVLIRPDNLPHNEEYSLRTLISCLSSALKWKLCHHSELETWVKDSVALLGDASHPTLPYQAQGAAMAVEDGAVIGFLLGRLQSNPALWSEEGSKDAITTTLKLYERLRKQRTTVNVLGAIQARVFCHLPDGSEQLERDRLLSELPNSGWESHCKWNWGDAEYQQALLGFDTLADAAEHSHKLFEG</sequence>
<evidence type="ECO:0000256" key="1">
    <source>
        <dbReference type="ARBA" id="ARBA00007992"/>
    </source>
</evidence>
<dbReference type="GO" id="GO:0071949">
    <property type="term" value="F:FAD binding"/>
    <property type="evidence" value="ECO:0007669"/>
    <property type="project" value="InterPro"/>
</dbReference>
<evidence type="ECO:0000256" key="2">
    <source>
        <dbReference type="ARBA" id="ARBA00022630"/>
    </source>
</evidence>
<evidence type="ECO:0000313" key="8">
    <source>
        <dbReference type="Proteomes" id="UP000034112"/>
    </source>
</evidence>
<keyword evidence="4" id="KW-0560">Oxidoreductase</keyword>
<dbReference type="PANTHER" id="PTHR13789">
    <property type="entry name" value="MONOOXYGENASE"/>
    <property type="match status" value="1"/>
</dbReference>
<evidence type="ECO:0000256" key="4">
    <source>
        <dbReference type="ARBA" id="ARBA00023002"/>
    </source>
</evidence>
<feature type="domain" description="FAD-binding" evidence="6">
    <location>
        <begin position="15"/>
        <end position="329"/>
    </location>
</feature>
<dbReference type="Pfam" id="PF01494">
    <property type="entry name" value="FAD_binding_3"/>
    <property type="match status" value="1"/>
</dbReference>
<dbReference type="SUPFAM" id="SSF54373">
    <property type="entry name" value="FAD-linked reductases, C-terminal domain"/>
    <property type="match status" value="1"/>
</dbReference>
<gene>
    <name evidence="7" type="ORF">THAR02_02957</name>
</gene>
<dbReference type="PANTHER" id="PTHR13789:SF311">
    <property type="entry name" value="HYDROXYLASE, PUTATIVE (AFU_ORTHOLOGUE AFUA_5G10180)-RELATED"/>
    <property type="match status" value="1"/>
</dbReference>
<reference evidence="8" key="1">
    <citation type="journal article" date="2015" name="Genome Announc.">
        <title>Draft whole-genome sequence of the biocontrol agent Trichoderma harzianum T6776.</title>
        <authorList>
            <person name="Baroncelli R."/>
            <person name="Piaggeschi G."/>
            <person name="Fiorini L."/>
            <person name="Bertolini E."/>
            <person name="Zapparata A."/>
            <person name="Pe M.E."/>
            <person name="Sarrocco S."/>
            <person name="Vannacci G."/>
        </authorList>
    </citation>
    <scope>NUCLEOTIDE SEQUENCE [LARGE SCALE GENOMIC DNA]</scope>
    <source>
        <strain evidence="8">T6776</strain>
    </source>
</reference>
<comment type="similarity">
    <text evidence="1">Belongs to the paxM FAD-dependent monooxygenase family.</text>
</comment>
<dbReference type="OMA" id="WKLCHLP"/>
<accession>A0A0F9XJ78</accession>
<dbReference type="InterPro" id="IPR002938">
    <property type="entry name" value="FAD-bd"/>
</dbReference>
<evidence type="ECO:0000313" key="7">
    <source>
        <dbReference type="EMBL" id="KKP04936.1"/>
    </source>
</evidence>
<dbReference type="PRINTS" id="PR00420">
    <property type="entry name" value="RNGMNOXGNASE"/>
</dbReference>
<keyword evidence="3" id="KW-0274">FAD</keyword>
<evidence type="ECO:0000256" key="5">
    <source>
        <dbReference type="ARBA" id="ARBA00023033"/>
    </source>
</evidence>
<dbReference type="GO" id="GO:0004497">
    <property type="term" value="F:monooxygenase activity"/>
    <property type="evidence" value="ECO:0007669"/>
    <property type="project" value="UniProtKB-KW"/>
</dbReference>
<protein>
    <recommendedName>
        <fullName evidence="6">FAD-binding domain-containing protein</fullName>
    </recommendedName>
</protein>